<evidence type="ECO:0008006" key="4">
    <source>
        <dbReference type="Google" id="ProtNLM"/>
    </source>
</evidence>
<gene>
    <name evidence="2" type="ORF">IW261DRAFT_1323612</name>
</gene>
<dbReference type="Proteomes" id="UP001175227">
    <property type="component" value="Unassembled WGS sequence"/>
</dbReference>
<dbReference type="SUPFAM" id="SSF50729">
    <property type="entry name" value="PH domain-like"/>
    <property type="match status" value="1"/>
</dbReference>
<evidence type="ECO:0000313" key="3">
    <source>
        <dbReference type="Proteomes" id="UP001175227"/>
    </source>
</evidence>
<dbReference type="PANTHER" id="PTHR31606">
    <property type="entry name" value="WW DOMAIN BINDING PROTEIN 2, ISOFORM E"/>
    <property type="match status" value="1"/>
</dbReference>
<evidence type="ECO:0000256" key="1">
    <source>
        <dbReference type="SAM" id="MobiDB-lite"/>
    </source>
</evidence>
<dbReference type="InterPro" id="IPR044852">
    <property type="entry name" value="WBP2-like"/>
</dbReference>
<dbReference type="GO" id="GO:0031490">
    <property type="term" value="F:chromatin DNA binding"/>
    <property type="evidence" value="ECO:0007669"/>
    <property type="project" value="TreeGrafter"/>
</dbReference>
<dbReference type="GO" id="GO:0005634">
    <property type="term" value="C:nucleus"/>
    <property type="evidence" value="ECO:0007669"/>
    <property type="project" value="TreeGrafter"/>
</dbReference>
<dbReference type="CDD" id="cd13214">
    <property type="entry name" value="PH-GRAM_WBP2"/>
    <property type="match status" value="1"/>
</dbReference>
<protein>
    <recommendedName>
        <fullName evidence="4">GRAM domain-containing protein</fullName>
    </recommendedName>
</protein>
<accession>A0AA39PVW9</accession>
<reference evidence="2" key="1">
    <citation type="submission" date="2023-06" db="EMBL/GenBank/DDBJ databases">
        <authorList>
            <consortium name="Lawrence Berkeley National Laboratory"/>
            <person name="Ahrendt S."/>
            <person name="Sahu N."/>
            <person name="Indic B."/>
            <person name="Wong-Bajracharya J."/>
            <person name="Merenyi Z."/>
            <person name="Ke H.-M."/>
            <person name="Monk M."/>
            <person name="Kocsube S."/>
            <person name="Drula E."/>
            <person name="Lipzen A."/>
            <person name="Balint B."/>
            <person name="Henrissat B."/>
            <person name="Andreopoulos B."/>
            <person name="Martin F.M."/>
            <person name="Harder C.B."/>
            <person name="Rigling D."/>
            <person name="Ford K.L."/>
            <person name="Foster G.D."/>
            <person name="Pangilinan J."/>
            <person name="Papanicolaou A."/>
            <person name="Barry K."/>
            <person name="LaButti K."/>
            <person name="Viragh M."/>
            <person name="Koriabine M."/>
            <person name="Yan M."/>
            <person name="Riley R."/>
            <person name="Champramary S."/>
            <person name="Plett K.L."/>
            <person name="Tsai I.J."/>
            <person name="Slot J."/>
            <person name="Sipos G."/>
            <person name="Plett J."/>
            <person name="Nagy L.G."/>
            <person name="Grigoriev I.V."/>
        </authorList>
    </citation>
    <scope>NUCLEOTIDE SEQUENCE</scope>
    <source>
        <strain evidence="2">ICMP 16352</strain>
    </source>
</reference>
<keyword evidence="3" id="KW-1185">Reference proteome</keyword>
<dbReference type="EMBL" id="JAUEPR010000001">
    <property type="protein sequence ID" value="KAK0491545.1"/>
    <property type="molecule type" value="Genomic_DNA"/>
</dbReference>
<organism evidence="2 3">
    <name type="scientific">Armillaria novae-zelandiae</name>
    <dbReference type="NCBI Taxonomy" id="153914"/>
    <lineage>
        <taxon>Eukaryota</taxon>
        <taxon>Fungi</taxon>
        <taxon>Dikarya</taxon>
        <taxon>Basidiomycota</taxon>
        <taxon>Agaricomycotina</taxon>
        <taxon>Agaricomycetes</taxon>
        <taxon>Agaricomycetidae</taxon>
        <taxon>Agaricales</taxon>
        <taxon>Marasmiineae</taxon>
        <taxon>Physalacriaceae</taxon>
        <taxon>Armillaria</taxon>
    </lineage>
</organism>
<dbReference type="PANTHER" id="PTHR31606:SF1">
    <property type="entry name" value="WW DOMAIN BINDING PROTEIN 2, ISOFORM E"/>
    <property type="match status" value="1"/>
</dbReference>
<feature type="region of interest" description="Disordered" evidence="1">
    <location>
        <begin position="165"/>
        <end position="185"/>
    </location>
</feature>
<comment type="caution">
    <text evidence="2">The sequence shown here is derived from an EMBL/GenBank/DDBJ whole genome shotgun (WGS) entry which is preliminary data.</text>
</comment>
<dbReference type="AlphaFoldDB" id="A0AA39PVW9"/>
<sequence>MALNCAMIDEQRNPVPLPHEMIITTIDSGVDLNVKVPASVPSSSGESLKATGRLWVTDQRLLFVSNPQSSFQSLSVPLHSILSTKFVQPTFGANYFVFEAKPAPDGGLTTGTEVEVRFKGQAIFQFVALLEKARERAIYMKRQAVQDEDILPRYDSPAQSSSVVLSSQDATVTAVPAENPPAYGA</sequence>
<dbReference type="GO" id="GO:0003713">
    <property type="term" value="F:transcription coactivator activity"/>
    <property type="evidence" value="ECO:0007669"/>
    <property type="project" value="InterPro"/>
</dbReference>
<evidence type="ECO:0000313" key="2">
    <source>
        <dbReference type="EMBL" id="KAK0491545.1"/>
    </source>
</evidence>
<name>A0AA39PVW9_9AGAR</name>
<proteinExistence type="predicted"/>